<dbReference type="AlphaFoldDB" id="A0AA84ZDR6"/>
<accession>A0AA84ZDR6</accession>
<evidence type="ECO:0000313" key="1">
    <source>
        <dbReference type="Proteomes" id="UP000050790"/>
    </source>
</evidence>
<sequence length="74" mass="8735">MNVTTNTPHENFFQGLECMGIPKQTMQTPFTAQWKMKENLPIINIYHILTTFSNKKFRYCLSKALSCILKRRHT</sequence>
<proteinExistence type="predicted"/>
<organism evidence="1 2">
    <name type="scientific">Schistosoma margrebowiei</name>
    <dbReference type="NCBI Taxonomy" id="48269"/>
    <lineage>
        <taxon>Eukaryota</taxon>
        <taxon>Metazoa</taxon>
        <taxon>Spiralia</taxon>
        <taxon>Lophotrochozoa</taxon>
        <taxon>Platyhelminthes</taxon>
        <taxon>Trematoda</taxon>
        <taxon>Digenea</taxon>
        <taxon>Strigeidida</taxon>
        <taxon>Schistosomatoidea</taxon>
        <taxon>Schistosomatidae</taxon>
        <taxon>Schistosoma</taxon>
    </lineage>
</organism>
<reference evidence="2" key="1">
    <citation type="submission" date="2023-11" db="UniProtKB">
        <authorList>
            <consortium name="WormBaseParasite"/>
        </authorList>
    </citation>
    <scope>IDENTIFICATION</scope>
</reference>
<evidence type="ECO:0000313" key="2">
    <source>
        <dbReference type="WBParaSite" id="SMRG1_26240.1"/>
    </source>
</evidence>
<dbReference type="Proteomes" id="UP000050790">
    <property type="component" value="Unassembled WGS sequence"/>
</dbReference>
<protein>
    <submittedName>
        <fullName evidence="2">Uncharacterized protein</fullName>
    </submittedName>
</protein>
<name>A0AA84ZDR6_9TREM</name>
<dbReference type="WBParaSite" id="SMRG1_26240.1">
    <property type="protein sequence ID" value="SMRG1_26240.1"/>
    <property type="gene ID" value="SMRG1_26240"/>
</dbReference>